<proteinExistence type="predicted"/>
<gene>
    <name evidence="1" type="ORF">ACFFH7_10515</name>
</gene>
<evidence type="ECO:0000313" key="2">
    <source>
        <dbReference type="Proteomes" id="UP001589810"/>
    </source>
</evidence>
<dbReference type="RefSeq" id="WP_379793915.1">
    <property type="nucleotide sequence ID" value="NZ_JBHLUD010000002.1"/>
</dbReference>
<name>A0ABV6MNM2_9PSEU</name>
<dbReference type="Proteomes" id="UP001589810">
    <property type="component" value="Unassembled WGS sequence"/>
</dbReference>
<evidence type="ECO:0000313" key="1">
    <source>
        <dbReference type="EMBL" id="MFC0541915.1"/>
    </source>
</evidence>
<organism evidence="1 2">
    <name type="scientific">Kutzneria chonburiensis</name>
    <dbReference type="NCBI Taxonomy" id="1483604"/>
    <lineage>
        <taxon>Bacteria</taxon>
        <taxon>Bacillati</taxon>
        <taxon>Actinomycetota</taxon>
        <taxon>Actinomycetes</taxon>
        <taxon>Pseudonocardiales</taxon>
        <taxon>Pseudonocardiaceae</taxon>
        <taxon>Kutzneria</taxon>
    </lineage>
</organism>
<reference evidence="1 2" key="1">
    <citation type="submission" date="2024-09" db="EMBL/GenBank/DDBJ databases">
        <authorList>
            <person name="Sun Q."/>
            <person name="Mori K."/>
        </authorList>
    </citation>
    <scope>NUCLEOTIDE SEQUENCE [LARGE SCALE GENOMIC DNA]</scope>
    <source>
        <strain evidence="1 2">TBRC 1432</strain>
    </source>
</reference>
<keyword evidence="2" id="KW-1185">Reference proteome</keyword>
<comment type="caution">
    <text evidence="1">The sequence shown here is derived from an EMBL/GenBank/DDBJ whole genome shotgun (WGS) entry which is preliminary data.</text>
</comment>
<accession>A0ABV6MNM2</accession>
<dbReference type="EMBL" id="JBHLUD010000002">
    <property type="protein sequence ID" value="MFC0541915.1"/>
    <property type="molecule type" value="Genomic_DNA"/>
</dbReference>
<protein>
    <submittedName>
        <fullName evidence="1">Uncharacterized protein</fullName>
    </submittedName>
</protein>
<sequence>MFTAWDGYARVDYLPEPGRIQVTLLTVEPTVYRQVRPGLACAFAADDAVGPPTFVGMDIGFGLTDDEMVLLGALASVASELMTARSGSRTARLALDEVAELAETWTPYRAPVLAESTDDAPARTGVWGSELWTRLSGLGLAAALVAQSPGHLAGFRSGGRTGDGQWSDLALPADLADAAGVHPDLSWSTYRYRNENTGVEQAGVLVLAHTAGEEPPELVVGFDGAGWTEFVADDSVRFGWIAVLPLGVGEDEPALRFRTNRRIDG</sequence>